<name>A0A5C0B2N5_9BURK</name>
<evidence type="ECO:0000256" key="1">
    <source>
        <dbReference type="SAM" id="MobiDB-lite"/>
    </source>
</evidence>
<protein>
    <submittedName>
        <fullName evidence="4">DUF1311 domain-containing protein</fullName>
    </submittedName>
</protein>
<evidence type="ECO:0000256" key="2">
    <source>
        <dbReference type="SAM" id="SignalP"/>
    </source>
</evidence>
<dbReference type="GO" id="GO:0005576">
    <property type="term" value="C:extracellular region"/>
    <property type="evidence" value="ECO:0007669"/>
    <property type="project" value="TreeGrafter"/>
</dbReference>
<organism evidence="4 5">
    <name type="scientific">Pigmentiphaga aceris</name>
    <dbReference type="NCBI Taxonomy" id="1940612"/>
    <lineage>
        <taxon>Bacteria</taxon>
        <taxon>Pseudomonadati</taxon>
        <taxon>Pseudomonadota</taxon>
        <taxon>Betaproteobacteria</taxon>
        <taxon>Burkholderiales</taxon>
        <taxon>Alcaligenaceae</taxon>
        <taxon>Pigmentiphaga</taxon>
    </lineage>
</organism>
<feature type="domain" description="Lysozyme inhibitor LprI-like N-terminal" evidence="3">
    <location>
        <begin position="46"/>
        <end position="120"/>
    </location>
</feature>
<feature type="signal peptide" evidence="2">
    <location>
        <begin position="1"/>
        <end position="41"/>
    </location>
</feature>
<dbReference type="Pfam" id="PF07007">
    <property type="entry name" value="LprI"/>
    <property type="match status" value="1"/>
</dbReference>
<gene>
    <name evidence="4" type="ORF">FXN63_21890</name>
</gene>
<keyword evidence="2" id="KW-0732">Signal</keyword>
<evidence type="ECO:0000313" key="4">
    <source>
        <dbReference type="EMBL" id="QEI08194.1"/>
    </source>
</evidence>
<evidence type="ECO:0000259" key="3">
    <source>
        <dbReference type="Pfam" id="PF07007"/>
    </source>
</evidence>
<dbReference type="Gene3D" id="1.20.1270.180">
    <property type="match status" value="1"/>
</dbReference>
<dbReference type="InterPro" id="IPR052755">
    <property type="entry name" value="Lysozyme_Inhibitor_LprI"/>
</dbReference>
<feature type="region of interest" description="Disordered" evidence="1">
    <location>
        <begin position="178"/>
        <end position="197"/>
    </location>
</feature>
<dbReference type="PANTHER" id="PTHR37549">
    <property type="entry name" value="LIPOPROTEIN LPRI"/>
    <property type="match status" value="1"/>
</dbReference>
<evidence type="ECO:0000313" key="5">
    <source>
        <dbReference type="Proteomes" id="UP000325161"/>
    </source>
</evidence>
<feature type="chain" id="PRO_5022804667" evidence="2">
    <location>
        <begin position="42"/>
        <end position="472"/>
    </location>
</feature>
<reference evidence="4 5" key="1">
    <citation type="submission" date="2019-08" db="EMBL/GenBank/DDBJ databases">
        <title>Amphibian skin-associated Pigmentiphaga: genome sequence and occurrence across geography and hosts.</title>
        <authorList>
            <person name="Bletz M.C."/>
            <person name="Bunk B."/>
            <person name="Sproeer C."/>
            <person name="Biwer P."/>
            <person name="Reiter S."/>
            <person name="Rabemananjara F.C.E."/>
            <person name="Schulz S."/>
            <person name="Overmann J."/>
            <person name="Vences M."/>
        </authorList>
    </citation>
    <scope>NUCLEOTIDE SEQUENCE [LARGE SCALE GENOMIC DNA]</scope>
    <source>
        <strain evidence="4 5">Mada1488</strain>
    </source>
</reference>
<sequence>MAPRMPFPSAAHDISPMQLRHTLPALLISLAWAASPTVAQAAGMNCARAATATEKAICADPELLERDARLADTYSRMLAADASKSAAVRDAQRAWLQVRNRCGANASCLRNAYDERTATLIDQHRLAAAYQPDDTDLQAAEELKTAIAEQLKKNPEFPLENALNAFRIPDADMTAFANEPVPNSDDPAEFPRKRPKGVNEDEWRALKATDLVSESENGSSRYALIDLDGDGKRDLIIDDYIGGTGLFNYISTRRRDGGKFVDGTSVYSLNGRGANQDGTWVRLQGRVYAAYRVGYYGEDTLYLMRALKPAGKVPAVTVHYRYNLQVPKVQVSDDGKTRTTLDDKLHSALTKALPKVTVAQDRQPSMPKREPICPIPANTSEDDRDAYYGAGPGHYTIEIVADFPVQKDGVCHIGRLIDWFGGYDNKEGLAAMYSVSRPGAAENDSKTYNVTGKRTATDVSTSLKAVEGNNGI</sequence>
<dbReference type="Proteomes" id="UP000325161">
    <property type="component" value="Chromosome"/>
</dbReference>
<dbReference type="InterPro" id="IPR009739">
    <property type="entry name" value="LprI-like_N"/>
</dbReference>
<accession>A0A5C0B2N5</accession>
<proteinExistence type="predicted"/>
<dbReference type="AlphaFoldDB" id="A0A5C0B2N5"/>
<dbReference type="EMBL" id="CP043046">
    <property type="protein sequence ID" value="QEI08194.1"/>
    <property type="molecule type" value="Genomic_DNA"/>
</dbReference>
<keyword evidence="5" id="KW-1185">Reference proteome</keyword>
<feature type="region of interest" description="Disordered" evidence="1">
    <location>
        <begin position="359"/>
        <end position="378"/>
    </location>
</feature>
<dbReference type="KEGG" id="pacr:FXN63_21890"/>
<dbReference type="PANTHER" id="PTHR37549:SF1">
    <property type="entry name" value="LIPOPROTEIN LPRI"/>
    <property type="match status" value="1"/>
</dbReference>
<dbReference type="OrthoDB" id="8650075at2"/>